<proteinExistence type="inferred from homology"/>
<keyword evidence="14" id="KW-1185">Reference proteome</keyword>
<keyword evidence="6" id="KW-0408">Iron</keyword>
<protein>
    <submittedName>
        <fullName evidence="13">TonB-linked SusC/RagA family outer membrane protein</fullName>
    </submittedName>
</protein>
<keyword evidence="5 10" id="KW-0812">Transmembrane</keyword>
<dbReference type="EMBL" id="RAPN01000001">
    <property type="protein sequence ID" value="RKD90725.1"/>
    <property type="molecule type" value="Genomic_DNA"/>
</dbReference>
<evidence type="ECO:0000256" key="10">
    <source>
        <dbReference type="PROSITE-ProRule" id="PRU01360"/>
    </source>
</evidence>
<dbReference type="SUPFAM" id="SSF49464">
    <property type="entry name" value="Carboxypeptidase regulatory domain-like"/>
    <property type="match status" value="1"/>
</dbReference>
<keyword evidence="3 10" id="KW-1134">Transmembrane beta strand</keyword>
<dbReference type="InterPro" id="IPR039426">
    <property type="entry name" value="TonB-dep_rcpt-like"/>
</dbReference>
<keyword evidence="4" id="KW-0410">Iron transport</keyword>
<dbReference type="InterPro" id="IPR011662">
    <property type="entry name" value="Secretin/TonB_short_N"/>
</dbReference>
<evidence type="ECO:0000313" key="14">
    <source>
        <dbReference type="Proteomes" id="UP000283387"/>
    </source>
</evidence>
<sequence>MKKSKKIRDWYALKKTLFFMRLTVLFLLIGIFQVSAVTGYSQQSRMTMSLKNTSLVEVLNEIENLSDYYFLYNQDLIDVDRKVSITVNDQKIDEVLNLLFEGTTVKYVIKDRQIILTNLNEETQSVQQQGDVRGTISSANGDPIPGATVVVKGTNNGTITDFDGKYTLTNVSPDAVLLVSFVGMQAQEVAVGGQSVVNVVLAEETIGIEEVVAVGYGVQKKSLVTGAISSVKAEDLQSVPVARADQAIQGRTAGVSVLSTSGSPGAGTKIRIRGVNSNGNSNPLFIVDGMKTGDINNIDPADIESMEVLKDAASAAIYGTEGANGVIIITTKSGAKGERAKISYDFQYGVQSSRSDMDLMNAEQYKQWMEESGAGTVTLDGTDTDWMDEVFESAPMQKHHVSYSAGTEKSSYMLSGSYFTQDGIVGGSKAKYDRYTARVNVKSNMNDWLEVGNNISFSHSKKKYVGEDDEYRSVVNSTLLIDPLTPVTYTGTPSNVQSLLDAGNTVLQDENGNYYGLPSYVTGEIANPIALLQTYHNYINQDKILGTAYATIKPFKGFSFTSRIGLDLTYQVQHSWAPKYYFSSENQNAQTTVDDTINKWYTWLWENFASYSFDVNDHSFTLLGGYSAQEYQAPDWTLHSGPMITEGDDFAYQGYTTSNENDRTGGGFVDQTMNSYFGRLSYDYKSRYLVEASVRRDAASVFPTNKRAAVFPAFSAGWVISEENFYNIPSVDYLKLRGSWGENGSKANLPGNEDKEFWVFGIQYPGADDVYQSGAEIDKLVNTDLRWERTQQLDIGIDLRAFAGKLNFSVDYYKKVTKDLIVSGSGPLSVGNDWPYVNGGDVTNKGLDFELGYKGSAGDFDYSVNLNLSTLDNEVTYLKVDAPVSGDNLRGYNLTWFEEGYPVWYFKGYKTNGIDPTTGDPIIVDTNDDDEITAADQTYIGDPHPDLLYGATFNCAYKGFDFNLFLQGTHGNDVFMGWFRSDRPFSNKPLFMFEDRWTADKTNASRPAANNTSDYVYRSDLMVSDGSYLRIKQIQLGYTLPKEWLSAAKIDRARVFVSMDDYFTFTKYEGLDPEAGSSTDNRQGVDRGIYPIAGKVLFGFSLNF</sequence>
<accession>A0A419W5L0</accession>
<dbReference type="InterPro" id="IPR023997">
    <property type="entry name" value="TonB-dep_OMP_SusC/RagA_CS"/>
</dbReference>
<dbReference type="Gene3D" id="2.40.170.20">
    <property type="entry name" value="TonB-dependent receptor, beta-barrel domain"/>
    <property type="match status" value="1"/>
</dbReference>
<evidence type="ECO:0000256" key="4">
    <source>
        <dbReference type="ARBA" id="ARBA00022496"/>
    </source>
</evidence>
<evidence type="ECO:0000256" key="9">
    <source>
        <dbReference type="ARBA" id="ARBA00023237"/>
    </source>
</evidence>
<evidence type="ECO:0000256" key="11">
    <source>
        <dbReference type="RuleBase" id="RU003357"/>
    </source>
</evidence>
<evidence type="ECO:0000313" key="13">
    <source>
        <dbReference type="EMBL" id="RKD90725.1"/>
    </source>
</evidence>
<reference evidence="13 14" key="1">
    <citation type="submission" date="2018-09" db="EMBL/GenBank/DDBJ databases">
        <title>Genomic Encyclopedia of Archaeal and Bacterial Type Strains, Phase II (KMG-II): from individual species to whole genera.</title>
        <authorList>
            <person name="Goeker M."/>
        </authorList>
    </citation>
    <scope>NUCLEOTIDE SEQUENCE [LARGE SCALE GENOMIC DNA]</scope>
    <source>
        <strain evidence="13 14">DSM 27148</strain>
    </source>
</reference>
<dbReference type="Pfam" id="PF13715">
    <property type="entry name" value="CarbopepD_reg_2"/>
    <property type="match status" value="1"/>
</dbReference>
<dbReference type="Proteomes" id="UP000283387">
    <property type="component" value="Unassembled WGS sequence"/>
</dbReference>
<dbReference type="Gene3D" id="3.55.50.30">
    <property type="match status" value="1"/>
</dbReference>
<dbReference type="InterPro" id="IPR000531">
    <property type="entry name" value="Beta-barrel_TonB"/>
</dbReference>
<evidence type="ECO:0000256" key="5">
    <source>
        <dbReference type="ARBA" id="ARBA00022692"/>
    </source>
</evidence>
<dbReference type="SUPFAM" id="SSF56935">
    <property type="entry name" value="Porins"/>
    <property type="match status" value="1"/>
</dbReference>
<comment type="similarity">
    <text evidence="10 11">Belongs to the TonB-dependent receptor family.</text>
</comment>
<dbReference type="SMART" id="SM00965">
    <property type="entry name" value="STN"/>
    <property type="match status" value="1"/>
</dbReference>
<keyword evidence="8 10" id="KW-0472">Membrane</keyword>
<gene>
    <name evidence="13" type="ORF">BC643_1068</name>
</gene>
<dbReference type="InterPro" id="IPR012910">
    <property type="entry name" value="Plug_dom"/>
</dbReference>
<dbReference type="InterPro" id="IPR036942">
    <property type="entry name" value="Beta-barrel_TonB_sf"/>
</dbReference>
<evidence type="ECO:0000256" key="8">
    <source>
        <dbReference type="ARBA" id="ARBA00023136"/>
    </source>
</evidence>
<dbReference type="GO" id="GO:0009279">
    <property type="term" value="C:cell outer membrane"/>
    <property type="evidence" value="ECO:0007669"/>
    <property type="project" value="UniProtKB-SubCell"/>
</dbReference>
<dbReference type="FunFam" id="2.60.40.1120:FF:000003">
    <property type="entry name" value="Outer membrane protein Omp121"/>
    <property type="match status" value="1"/>
</dbReference>
<dbReference type="NCBIfam" id="TIGR04057">
    <property type="entry name" value="SusC_RagA_signa"/>
    <property type="match status" value="1"/>
</dbReference>
<keyword evidence="7 11" id="KW-0798">TonB box</keyword>
<dbReference type="Pfam" id="PF07660">
    <property type="entry name" value="STN"/>
    <property type="match status" value="1"/>
</dbReference>
<evidence type="ECO:0000256" key="6">
    <source>
        <dbReference type="ARBA" id="ARBA00023004"/>
    </source>
</evidence>
<evidence type="ECO:0000256" key="2">
    <source>
        <dbReference type="ARBA" id="ARBA00022448"/>
    </source>
</evidence>
<keyword evidence="2 10" id="KW-0813">Transport</keyword>
<organism evidence="13 14">
    <name type="scientific">Mangrovibacterium diazotrophicum</name>
    <dbReference type="NCBI Taxonomy" id="1261403"/>
    <lineage>
        <taxon>Bacteria</taxon>
        <taxon>Pseudomonadati</taxon>
        <taxon>Bacteroidota</taxon>
        <taxon>Bacteroidia</taxon>
        <taxon>Marinilabiliales</taxon>
        <taxon>Prolixibacteraceae</taxon>
        <taxon>Mangrovibacterium</taxon>
    </lineage>
</organism>
<dbReference type="Gene3D" id="2.170.130.10">
    <property type="entry name" value="TonB-dependent receptor, plug domain"/>
    <property type="match status" value="1"/>
</dbReference>
<evidence type="ECO:0000256" key="1">
    <source>
        <dbReference type="ARBA" id="ARBA00004571"/>
    </source>
</evidence>
<keyword evidence="9 10" id="KW-0998">Cell outer membrane</keyword>
<dbReference type="InterPro" id="IPR037066">
    <property type="entry name" value="Plug_dom_sf"/>
</dbReference>
<comment type="caution">
    <text evidence="13">The sequence shown here is derived from an EMBL/GenBank/DDBJ whole genome shotgun (WGS) entry which is preliminary data.</text>
</comment>
<evidence type="ECO:0000256" key="3">
    <source>
        <dbReference type="ARBA" id="ARBA00022452"/>
    </source>
</evidence>
<comment type="subcellular location">
    <subcellularLocation>
        <location evidence="1 10">Cell outer membrane</location>
        <topology evidence="1 10">Multi-pass membrane protein</topology>
    </subcellularLocation>
</comment>
<name>A0A419W5L0_9BACT</name>
<dbReference type="Gene3D" id="2.60.40.1120">
    <property type="entry name" value="Carboxypeptidase-like, regulatory domain"/>
    <property type="match status" value="1"/>
</dbReference>
<dbReference type="AlphaFoldDB" id="A0A419W5L0"/>
<evidence type="ECO:0000259" key="12">
    <source>
        <dbReference type="SMART" id="SM00965"/>
    </source>
</evidence>
<evidence type="ECO:0000256" key="7">
    <source>
        <dbReference type="ARBA" id="ARBA00023077"/>
    </source>
</evidence>
<dbReference type="PROSITE" id="PS52016">
    <property type="entry name" value="TONB_DEPENDENT_REC_3"/>
    <property type="match status" value="1"/>
</dbReference>
<keyword evidence="4" id="KW-0406">Ion transport</keyword>
<dbReference type="Pfam" id="PF07715">
    <property type="entry name" value="Plug"/>
    <property type="match status" value="1"/>
</dbReference>
<dbReference type="InterPro" id="IPR023996">
    <property type="entry name" value="TonB-dep_OMP_SusC/RagA"/>
</dbReference>
<dbReference type="NCBIfam" id="TIGR04056">
    <property type="entry name" value="OMP_RagA_SusC"/>
    <property type="match status" value="1"/>
</dbReference>
<dbReference type="InterPro" id="IPR008969">
    <property type="entry name" value="CarboxyPept-like_regulatory"/>
</dbReference>
<dbReference type="Pfam" id="PF00593">
    <property type="entry name" value="TonB_dep_Rec_b-barrel"/>
    <property type="match status" value="1"/>
</dbReference>
<feature type="domain" description="Secretin/TonB short N-terminal" evidence="12">
    <location>
        <begin position="68"/>
        <end position="119"/>
    </location>
</feature>
<dbReference type="GO" id="GO:0006826">
    <property type="term" value="P:iron ion transport"/>
    <property type="evidence" value="ECO:0007669"/>
    <property type="project" value="UniProtKB-KW"/>
</dbReference>